<sequence>MRPEIIHEGIAYRRYDNSYAISARGRVLRLSSLMLAMPYRRTDGYLEMRHHGLLHRMVATCWIRVPKKGELIHHKNHDKADNRAENLEWITPKVHMGEKHREAAGRYKRTEATRAKLRAYRLGRKHSEATKQKIREASLRLGCKPPPRPFGYKCTQSAIEKMRRNSPNGRPCRICGVVYASFGEAGRALGMKPLTLRRRCLSTSSFEDHEVLAE</sequence>
<organism evidence="2">
    <name type="scientific">marine sediment metagenome</name>
    <dbReference type="NCBI Taxonomy" id="412755"/>
    <lineage>
        <taxon>unclassified sequences</taxon>
        <taxon>metagenomes</taxon>
        <taxon>ecological metagenomes</taxon>
    </lineage>
</organism>
<dbReference type="SMART" id="SM00496">
    <property type="entry name" value="IENR2"/>
    <property type="match status" value="3"/>
</dbReference>
<dbReference type="InterPro" id="IPR003615">
    <property type="entry name" value="HNH_nuc"/>
</dbReference>
<dbReference type="InterPro" id="IPR003611">
    <property type="entry name" value="NUMOD3"/>
</dbReference>
<evidence type="ECO:0000313" key="2">
    <source>
        <dbReference type="EMBL" id="KKL80511.1"/>
    </source>
</evidence>
<reference evidence="2" key="1">
    <citation type="journal article" date="2015" name="Nature">
        <title>Complex archaea that bridge the gap between prokaryotes and eukaryotes.</title>
        <authorList>
            <person name="Spang A."/>
            <person name="Saw J.H."/>
            <person name="Jorgensen S.L."/>
            <person name="Zaremba-Niedzwiedzka K."/>
            <person name="Martijn J."/>
            <person name="Lind A.E."/>
            <person name="van Eijk R."/>
            <person name="Schleper C."/>
            <person name="Guy L."/>
            <person name="Ettema T.J."/>
        </authorList>
    </citation>
    <scope>NUCLEOTIDE SEQUENCE</scope>
</reference>
<gene>
    <name evidence="2" type="ORF">LCGC14_2004010</name>
</gene>
<comment type="caution">
    <text evidence="2">The sequence shown here is derived from an EMBL/GenBank/DDBJ whole genome shotgun (WGS) entry which is preliminary data.</text>
</comment>
<evidence type="ECO:0000259" key="1">
    <source>
        <dbReference type="SMART" id="SM00496"/>
    </source>
</evidence>
<feature type="domain" description="Nuclease associated modular" evidence="1">
    <location>
        <begin position="122"/>
        <end position="138"/>
    </location>
</feature>
<name>A0A0F9FQ18_9ZZZZ</name>
<dbReference type="SUPFAM" id="SSF64496">
    <property type="entry name" value="DNA-binding domain of intron-encoded endonucleases"/>
    <property type="match status" value="1"/>
</dbReference>
<dbReference type="EMBL" id="LAZR01022831">
    <property type="protein sequence ID" value="KKL80511.1"/>
    <property type="molecule type" value="Genomic_DNA"/>
</dbReference>
<dbReference type="InterPro" id="IPR044925">
    <property type="entry name" value="His-Me_finger_sf"/>
</dbReference>
<proteinExistence type="predicted"/>
<accession>A0A0F9FQ18</accession>
<dbReference type="SUPFAM" id="SSF54060">
    <property type="entry name" value="His-Me finger endonucleases"/>
    <property type="match status" value="1"/>
</dbReference>
<protein>
    <recommendedName>
        <fullName evidence="1">Nuclease associated modular domain-containing protein</fullName>
    </recommendedName>
</protein>
<feature type="domain" description="Nuclease associated modular" evidence="1">
    <location>
        <begin position="105"/>
        <end position="121"/>
    </location>
</feature>
<dbReference type="Gene3D" id="3.90.75.20">
    <property type="match status" value="1"/>
</dbReference>
<dbReference type="GO" id="GO:0003677">
    <property type="term" value="F:DNA binding"/>
    <property type="evidence" value="ECO:0007669"/>
    <property type="project" value="InterPro"/>
</dbReference>
<dbReference type="Pfam" id="PF13392">
    <property type="entry name" value="HNH_3"/>
    <property type="match status" value="1"/>
</dbReference>
<feature type="domain" description="Nuclease associated modular" evidence="1">
    <location>
        <begin position="150"/>
        <end position="166"/>
    </location>
</feature>
<dbReference type="AlphaFoldDB" id="A0A0F9FQ18"/>